<proteinExistence type="predicted"/>
<feature type="domain" description="HYR" evidence="2">
    <location>
        <begin position="1328"/>
        <end position="1410"/>
    </location>
</feature>
<feature type="domain" description="HYR" evidence="2">
    <location>
        <begin position="783"/>
        <end position="861"/>
    </location>
</feature>
<dbReference type="eggNOG" id="COG4886">
    <property type="taxonomic scope" value="Bacteria"/>
</dbReference>
<feature type="domain" description="HYR" evidence="2">
    <location>
        <begin position="228"/>
        <end position="308"/>
    </location>
</feature>
<accession>A0A023BMW5</accession>
<dbReference type="EMBL" id="AQRA01000023">
    <property type="protein sequence ID" value="EZH71299.1"/>
    <property type="molecule type" value="Genomic_DNA"/>
</dbReference>
<dbReference type="Pfam" id="PF13585">
    <property type="entry name" value="CHU_C"/>
    <property type="match status" value="1"/>
</dbReference>
<reference evidence="3 4" key="1">
    <citation type="submission" date="2014-04" db="EMBL/GenBank/DDBJ databases">
        <title>Aquimarina sp. 22II-S11-z7 Genome Sequencing.</title>
        <authorList>
            <person name="Lai Q."/>
        </authorList>
    </citation>
    <scope>NUCLEOTIDE SEQUENCE [LARGE SCALE GENOMIC DNA]</scope>
    <source>
        <strain evidence="3 4">22II-S11-z7</strain>
    </source>
</reference>
<feature type="domain" description="HYR" evidence="2">
    <location>
        <begin position="1"/>
        <end position="69"/>
    </location>
</feature>
<comment type="caution">
    <text evidence="3">The sequence shown here is derived from an EMBL/GenBank/DDBJ whole genome shotgun (WGS) entry which is preliminary data.</text>
</comment>
<feature type="domain" description="HYR" evidence="2">
    <location>
        <begin position="939"/>
        <end position="1019"/>
    </location>
</feature>
<dbReference type="InterPro" id="IPR003410">
    <property type="entry name" value="HYR_dom"/>
</dbReference>
<dbReference type="Pfam" id="PF02494">
    <property type="entry name" value="HYR"/>
    <property type="match status" value="18"/>
</dbReference>
<name>A0A023BMW5_9FLAO</name>
<feature type="domain" description="HYR" evidence="2">
    <location>
        <begin position="310"/>
        <end position="387"/>
    </location>
</feature>
<dbReference type="OrthoDB" id="9805017at2"/>
<feature type="domain" description="HYR" evidence="2">
    <location>
        <begin position="465"/>
        <end position="545"/>
    </location>
</feature>
<organism evidence="3 4">
    <name type="scientific">Aquimarina atlantica</name>
    <dbReference type="NCBI Taxonomy" id="1317122"/>
    <lineage>
        <taxon>Bacteria</taxon>
        <taxon>Pseudomonadati</taxon>
        <taxon>Bacteroidota</taxon>
        <taxon>Flavobacteriia</taxon>
        <taxon>Flavobacteriales</taxon>
        <taxon>Flavobacteriaceae</taxon>
        <taxon>Aquimarina</taxon>
    </lineage>
</organism>
<feature type="domain" description="HYR" evidence="2">
    <location>
        <begin position="1097"/>
        <end position="1177"/>
    </location>
</feature>
<feature type="domain" description="HYR" evidence="2">
    <location>
        <begin position="547"/>
        <end position="624"/>
    </location>
</feature>
<evidence type="ECO:0000259" key="2">
    <source>
        <dbReference type="PROSITE" id="PS50825"/>
    </source>
</evidence>
<dbReference type="PANTHER" id="PTHR24273:SF32">
    <property type="entry name" value="HYALIN"/>
    <property type="match status" value="1"/>
</dbReference>
<dbReference type="PROSITE" id="PS50825">
    <property type="entry name" value="HYR"/>
    <property type="match status" value="12"/>
</dbReference>
<dbReference type="InterPro" id="IPR013783">
    <property type="entry name" value="Ig-like_fold"/>
</dbReference>
<dbReference type="Pfam" id="PF24346">
    <property type="entry name" value="DUF7507"/>
    <property type="match status" value="1"/>
</dbReference>
<keyword evidence="1" id="KW-0677">Repeat</keyword>
<dbReference type="Gene3D" id="2.60.40.10">
    <property type="entry name" value="Immunoglobulins"/>
    <property type="match status" value="2"/>
</dbReference>
<feature type="domain" description="HYR" evidence="2">
    <location>
        <begin position="1488"/>
        <end position="1571"/>
    </location>
</feature>
<dbReference type="Proteomes" id="UP000023541">
    <property type="component" value="Unassembled WGS sequence"/>
</dbReference>
<sequence>PATVNVNVDAGLCTASSVALGTPTTSDNCAVASVTNDAPATFPVGDTTVTWTVTDSSGNTATCTQTITVTDTIDPTISCPATVNVNVDAGSCVATGVTLGTPTTSDNCAVASVTNDAPATFPVGDTTVTWTVTDSSGNTATCTQTITVTDTIDPTISCPATVNVNVDAGLCTASSVTLGTPTTSDNCTIASVTNDAPATFPLGDTIVTWTVTDSSGNTATCTQTVTVTDNIDPTISCPATVNVNVDAGLCTASSVALGTPTTSDNCAVASVTNDAPGVFPLGDTTVTWTVTDSSGNTATCTQTVTVTDNIDPTIVCAADVSVNVNPGSCIATGVTLVTPTISDNCTVVSTTNDSPGTFPIGDTTVTWMVTDSSGNTATCTQTVTVIDNIDPTISCPATVNVNVDAGLCTASSVTLGTPTTSDNCTIASVTNDAPVTFPLGDTTVTWTVTDSSGNTATCTQTVTVTDNIDPVITCPATVNVNVDAGLCTASSVALDTPTTSDNCTVASVTNDAPGVFPLGDTTVTWTVTDSSGNTATCTQTVTVTDNIDPTISCPATVNVNVDAGSCVATGVTLGTPTTSDNCAVASVTNDAPATFPLGDTTVTWTVTDSSGNTATCTQIVTVTDNIDPTISCPATVNVNVDAGLCTASSVALGTPTTSDNCAVASVTNDAPATFPLGDTTVTWTVTDSSGNTATCTQTVTVTDNIDPVIACPATVNVNVDAGLCTASSVALGTPTTSDNCAVASVTNDAPGVFPLGDTTVTWTVTDSSGNTATCTQTVTVTDTIDPTISCPATVNVNVDAGSCVATGVTLGTPTTSDNCAVASVTNDAPATFPLGDTTVTWTVTDNSGNTATCTQTVTVTDNIDPTISCPATVNVNVDAGLCTASSVALGTPTTSDNCAVASVTNDAPAAFPVGDTTVTWTVTDNSGNTATCTQTVTVTDNIDPVIACPATVNVNVDAGLCTASGVTLGTPTTSDNCAVASVTNDAPGVFPLGDTTVTWTVTDSSGNTATCTQTVTVTDTIDPTISCPATVNVNVDAGLCTASSVALGTPTTSDNCAVASVTNDAPVTFPLGDTTVTWTVTDSSGNTATCTQTVTVTDNIDPTISCPATVNVNVDAGLCTASSIALGTPTTSDNCAVASVTNDAPGVFPLGDTTVTWTVTDSSGNTATCMQTVTVTDNEAPVANVIPLPDVIGECSATAIAPTATDNCGGIITATTTDPTNYTVIGTYTITWTYDDGNGNTSQQTQTVIVQDTGIPVPDVNPLPDVVGECSATITTIPTATDGCGGVVTINGTTTDPLTYTTQGTFIVTWTYDDGNGNVVQQTQNVIVDDTTDPTIVCPADIISVNVDAGLCTASGVTLGTPTTSDNCAVASVTNDAPGVFPLGNTTVTWTVTDGSGNIATCTQTVMVTDNINPTIICPADVSVNVDAASCVATGVALVTPTTSDNCSVVSTVSDAPAIFPLGDTIITWTVTDSSGNTATCTQTVTVIDNINPVITNCPSNIVQTATANTCNAVVNWTLPTATDNCTDPLIISSTHNPGDAFPVGTTTVTYTFSDTSGNSETCTFDITVPTVTEANNDIVVINGSIGGSSANIVDVNDLLDCNPATLGTNVVISAVTDSDSGDGVSLDPITGIITVLPNTTPGEYTINYTLCSITTPVVCDDAIIVITVAVANDISNLALTKTASYVDTNGDDISNAGDEIRYTFTIENRGNVDITNIILNDPLPGVEVIGGPIDLAAGETDTDSFTATYVLTEEDIRSGSVSNQATVTGQNPDGLDVSDISDDPLNDTNIDLDNDGDFEDETVFVIVPEDIIIYTGITPNGDGVNDEFRIMGLSDFPKNTLQIFNRWGVKVFEQDGYEQPGVRFFRGISSGRQTINGKEELPVGTYYYVLEYENASGVQKSRAGYLYINR</sequence>
<evidence type="ECO:0000313" key="4">
    <source>
        <dbReference type="Proteomes" id="UP000023541"/>
    </source>
</evidence>
<feature type="domain" description="HYR" evidence="2">
    <location>
        <begin position="70"/>
        <end position="150"/>
    </location>
</feature>
<dbReference type="eggNOG" id="COG3391">
    <property type="taxonomic scope" value="Bacteria"/>
</dbReference>
<evidence type="ECO:0000313" key="3">
    <source>
        <dbReference type="EMBL" id="EZH71299.1"/>
    </source>
</evidence>
<gene>
    <name evidence="3" type="ORF">ATO12_10950</name>
</gene>
<dbReference type="Pfam" id="PF23237">
    <property type="entry name" value="HYR_4C"/>
    <property type="match status" value="1"/>
</dbReference>
<dbReference type="InterPro" id="IPR055354">
    <property type="entry name" value="DUF7507"/>
</dbReference>
<feature type="domain" description="HYR" evidence="2">
    <location>
        <begin position="702"/>
        <end position="782"/>
    </location>
</feature>
<evidence type="ECO:0000256" key="1">
    <source>
        <dbReference type="ARBA" id="ARBA00022737"/>
    </source>
</evidence>
<dbReference type="STRING" id="1317122.ATO12_10950"/>
<protein>
    <recommendedName>
        <fullName evidence="2">HYR domain-containing protein</fullName>
    </recommendedName>
</protein>
<dbReference type="InterPro" id="IPR057078">
    <property type="entry name" value="HYR-4C"/>
</dbReference>
<feature type="non-terminal residue" evidence="3">
    <location>
        <position position="1"/>
    </location>
</feature>
<keyword evidence="4" id="KW-1185">Reference proteome</keyword>
<dbReference type="PANTHER" id="PTHR24273">
    <property type="entry name" value="FI04643P-RELATED"/>
    <property type="match status" value="1"/>
</dbReference>
<dbReference type="eggNOG" id="COG5184">
    <property type="taxonomic scope" value="Bacteria"/>
</dbReference>